<dbReference type="EMBL" id="CP072788">
    <property type="protein sequence ID" value="QTR01405.1"/>
    <property type="molecule type" value="Genomic_DNA"/>
</dbReference>
<evidence type="ECO:0000256" key="1">
    <source>
        <dbReference type="SAM" id="MobiDB-lite"/>
    </source>
</evidence>
<dbReference type="AlphaFoldDB" id="A0A8T8HSC8"/>
<dbReference type="Proteomes" id="UP000671828">
    <property type="component" value="Chromosome"/>
</dbReference>
<evidence type="ECO:0000313" key="3">
    <source>
        <dbReference type="Proteomes" id="UP000671828"/>
    </source>
</evidence>
<feature type="compositionally biased region" description="Gly residues" evidence="1">
    <location>
        <begin position="1"/>
        <end position="15"/>
    </location>
</feature>
<reference evidence="2" key="1">
    <citation type="submission" date="2021-04" db="EMBL/GenBank/DDBJ databases">
        <title>Saccharothrix algeriensis WGS.</title>
        <authorList>
            <person name="Stuskova K."/>
            <person name="Hakalova E."/>
            <person name="Tebbal A.B."/>
            <person name="Eichmeier A."/>
        </authorList>
    </citation>
    <scope>NUCLEOTIDE SEQUENCE</scope>
    <source>
        <strain evidence="2">NRRL B-24137</strain>
    </source>
</reference>
<sequence length="107" mass="9692">GVPGGSAGGVPGGGVTPEPALAPGGSTAVQEPRPAESAPRPAAPASGAGAPGVAAGGVVGGAVMGGMGAGGQQGGDKEHKSKVRVTGATEALLGKPKKAAPPILGED</sequence>
<feature type="compositionally biased region" description="Low complexity" evidence="1">
    <location>
        <begin position="31"/>
        <end position="53"/>
    </location>
</feature>
<feature type="non-terminal residue" evidence="2">
    <location>
        <position position="1"/>
    </location>
</feature>
<organism evidence="2 3">
    <name type="scientific">Saccharothrix algeriensis</name>
    <dbReference type="NCBI Taxonomy" id="173560"/>
    <lineage>
        <taxon>Bacteria</taxon>
        <taxon>Bacillati</taxon>
        <taxon>Actinomycetota</taxon>
        <taxon>Actinomycetes</taxon>
        <taxon>Pseudonocardiales</taxon>
        <taxon>Pseudonocardiaceae</taxon>
        <taxon>Saccharothrix</taxon>
    </lineage>
</organism>
<name>A0A8T8HSC8_9PSEU</name>
<feature type="region of interest" description="Disordered" evidence="1">
    <location>
        <begin position="1"/>
        <end position="107"/>
    </location>
</feature>
<protein>
    <submittedName>
        <fullName evidence="2">Uncharacterized protein</fullName>
    </submittedName>
</protein>
<feature type="compositionally biased region" description="Gly residues" evidence="1">
    <location>
        <begin position="54"/>
        <end position="74"/>
    </location>
</feature>
<gene>
    <name evidence="2" type="ORF">J7S33_18495</name>
</gene>
<evidence type="ECO:0000313" key="2">
    <source>
        <dbReference type="EMBL" id="QTR01405.1"/>
    </source>
</evidence>
<accession>A0A8T8HSC8</accession>
<proteinExistence type="predicted"/>